<keyword evidence="4" id="KW-0055">Arginine biosynthesis</keyword>
<dbReference type="EMBL" id="JASSVS010000004">
    <property type="protein sequence ID" value="MDL0431596.1"/>
    <property type="molecule type" value="Genomic_DNA"/>
</dbReference>
<dbReference type="EC" id="2.6.1.11" evidence="4"/>
<comment type="caution">
    <text evidence="5">The sequence shown here is derived from an EMBL/GenBank/DDBJ whole genome shotgun (WGS) entry which is preliminary data.</text>
</comment>
<keyword evidence="4" id="KW-0963">Cytoplasm</keyword>
<dbReference type="InterPro" id="IPR050103">
    <property type="entry name" value="Class-III_PLP-dep_AT"/>
</dbReference>
<feature type="binding site" evidence="4">
    <location>
        <position position="139"/>
    </location>
    <ligand>
        <name>pyridoxal 5'-phosphate</name>
        <dbReference type="ChEBI" id="CHEBI:597326"/>
    </ligand>
</feature>
<feature type="binding site" evidence="4">
    <location>
        <position position="283"/>
    </location>
    <ligand>
        <name>pyridoxal 5'-phosphate</name>
        <dbReference type="ChEBI" id="CHEBI:597326"/>
    </ligand>
</feature>
<gene>
    <name evidence="4" type="primary">argD</name>
    <name evidence="5" type="ORF">QPM17_10675</name>
</gene>
<feature type="binding site" evidence="4">
    <location>
        <position position="282"/>
    </location>
    <ligand>
        <name>N(2)-acetyl-L-ornithine</name>
        <dbReference type="ChEBI" id="CHEBI:57805"/>
    </ligand>
</feature>
<keyword evidence="6" id="KW-1185">Reference proteome</keyword>
<reference evidence="5 6" key="1">
    <citation type="submission" date="2023-06" db="EMBL/GenBank/DDBJ databases">
        <title>Marinobacter azerbaijanicus a moderately halophilic, isolated from Urmia Lake in Azerbaijan region of Iran.</title>
        <authorList>
            <person name="Sanchez-Porro C."/>
            <person name="Aghdam E.M."/>
            <person name="Saheb S.M."/>
            <person name="Tarhriz V."/>
            <person name="Kazemi E."/>
            <person name="Ammozegar M.A."/>
            <person name="Ventosa A."/>
            <person name="Hejazi M.S."/>
        </authorList>
    </citation>
    <scope>NUCLEOTIDE SEQUENCE [LARGE SCALE GENOMIC DNA]</scope>
    <source>
        <strain evidence="5 6">TBZ242</strain>
    </source>
</reference>
<dbReference type="InterPro" id="IPR015424">
    <property type="entry name" value="PyrdxlP-dep_Trfase"/>
</dbReference>
<dbReference type="PANTHER" id="PTHR11986">
    <property type="entry name" value="AMINOTRANSFERASE CLASS III"/>
    <property type="match status" value="1"/>
</dbReference>
<dbReference type="PANTHER" id="PTHR11986:SF113">
    <property type="entry name" value="SUCCINYLORNITHINE TRANSAMINASE"/>
    <property type="match status" value="1"/>
</dbReference>
<feature type="modified residue" description="N6-(pyridoxal phosphate)lysine" evidence="4">
    <location>
        <position position="254"/>
    </location>
</feature>
<dbReference type="InterPro" id="IPR004636">
    <property type="entry name" value="AcOrn/SuccOrn_fam"/>
</dbReference>
<keyword evidence="3 4" id="KW-0663">Pyridoxal phosphate</keyword>
<dbReference type="InterPro" id="IPR005814">
    <property type="entry name" value="Aminotrans_3"/>
</dbReference>
<keyword evidence="1 4" id="KW-0032">Aminotransferase</keyword>
<comment type="pathway">
    <text evidence="4">Amino-acid biosynthesis; L-arginine biosynthesis; N(2)-acetyl-L-ornithine from L-glutamate: step 4/4.</text>
</comment>
<dbReference type="Pfam" id="PF00202">
    <property type="entry name" value="Aminotran_3"/>
    <property type="match status" value="1"/>
</dbReference>
<dbReference type="RefSeq" id="WP_285390697.1">
    <property type="nucleotide sequence ID" value="NZ_JASSVS010000004.1"/>
</dbReference>
<comment type="subcellular location">
    <subcellularLocation>
        <location evidence="4">Cytoplasm</location>
    </subcellularLocation>
</comment>
<dbReference type="InterPro" id="IPR015421">
    <property type="entry name" value="PyrdxlP-dep_Trfase_major"/>
</dbReference>
<keyword evidence="2 4" id="KW-0808">Transferase</keyword>
<sequence>MNREPVSRELFDEVMVPNYAPGAVIPVKGEGSHVWDQEGKEYIDLAGGIAVTCLGHSHPGLVSALMDQAEKIWHLSNVMTNEPALRLAKTLCDLTFAERVFFANSGGEANEAAFKLARRYAWEHFGPIKNEIIAFKNSFHGRTLFTVSVGGQPKYLEGFEPAPGGIYHADFNDLESVRKLISKDKTCAVVVEPIQGEGGVMPADPEFLKGLRQLCDENDALLVFDEVQSGVGRTGHLYAYQMYGVTPDILSSAKGLGGGFPVAAMLTTEKVAKSLGVGTHGSTYGGNALACAVAQRVIDTVSQPDILKGVATRSDRLRKGMMDIGERYGIFSEVRGSGLLLGCVLTEEWKGKAKEFLNAGLAEGVMVLIAGPNVVRLAPSLIIPEPDIDEALARFEAGVKKVCGQ</sequence>
<name>A0ABT7IBR7_9GAMM</name>
<dbReference type="GO" id="GO:0008483">
    <property type="term" value="F:transaminase activity"/>
    <property type="evidence" value="ECO:0007669"/>
    <property type="project" value="UniProtKB-KW"/>
</dbReference>
<accession>A0ABT7IBR7</accession>
<dbReference type="InterPro" id="IPR015422">
    <property type="entry name" value="PyrdxlP-dep_Trfase_small"/>
</dbReference>
<feature type="binding site" evidence="4">
    <location>
        <position position="142"/>
    </location>
    <ligand>
        <name>N(2)-acetyl-L-ornithine</name>
        <dbReference type="ChEBI" id="CHEBI:57805"/>
    </ligand>
</feature>
<dbReference type="InterPro" id="IPR049704">
    <property type="entry name" value="Aminotrans_3_PPA_site"/>
</dbReference>
<dbReference type="NCBIfam" id="NF002325">
    <property type="entry name" value="PRK01278.1"/>
    <property type="match status" value="1"/>
</dbReference>
<dbReference type="NCBIfam" id="TIGR03246">
    <property type="entry name" value="arg_catab_astC"/>
    <property type="match status" value="1"/>
</dbReference>
<comment type="caution">
    <text evidence="4">Lacks conserved residue(s) required for the propagation of feature annotation.</text>
</comment>
<proteinExistence type="inferred from homology"/>
<feature type="binding site" evidence="4">
    <location>
        <begin position="225"/>
        <end position="228"/>
    </location>
    <ligand>
        <name>pyridoxal 5'-phosphate</name>
        <dbReference type="ChEBI" id="CHEBI:597326"/>
    </ligand>
</feature>
<evidence type="ECO:0000256" key="2">
    <source>
        <dbReference type="ARBA" id="ARBA00022679"/>
    </source>
</evidence>
<evidence type="ECO:0000313" key="5">
    <source>
        <dbReference type="EMBL" id="MDL0431596.1"/>
    </source>
</evidence>
<dbReference type="PIRSF" id="PIRSF000521">
    <property type="entry name" value="Transaminase_4ab_Lys_Orn"/>
    <property type="match status" value="1"/>
</dbReference>
<comment type="catalytic activity">
    <reaction evidence="4">
        <text>N(2)-acetyl-L-ornithine + 2-oxoglutarate = N-acetyl-L-glutamate 5-semialdehyde + L-glutamate</text>
        <dbReference type="Rhea" id="RHEA:18049"/>
        <dbReference type="ChEBI" id="CHEBI:16810"/>
        <dbReference type="ChEBI" id="CHEBI:29123"/>
        <dbReference type="ChEBI" id="CHEBI:29985"/>
        <dbReference type="ChEBI" id="CHEBI:57805"/>
        <dbReference type="EC" id="2.6.1.11"/>
    </reaction>
</comment>
<protein>
    <recommendedName>
        <fullName evidence="4">Acetylornithine aminotransferase</fullName>
        <shortName evidence="4">ACOAT</shortName>
        <ecNumber evidence="4">2.6.1.11</ecNumber>
    </recommendedName>
</protein>
<dbReference type="NCBIfam" id="TIGR00707">
    <property type="entry name" value="argD"/>
    <property type="match status" value="1"/>
</dbReference>
<dbReference type="Gene3D" id="3.40.640.10">
    <property type="entry name" value="Type I PLP-dependent aspartate aminotransferase-like (Major domain)"/>
    <property type="match status" value="1"/>
</dbReference>
<dbReference type="HAMAP" id="MF_01107">
    <property type="entry name" value="ArgD_aminotrans_3"/>
    <property type="match status" value="1"/>
</dbReference>
<comment type="cofactor">
    <cofactor evidence="4">
        <name>pyridoxal 5'-phosphate</name>
        <dbReference type="ChEBI" id="CHEBI:597326"/>
    </cofactor>
    <text evidence="4">Binds 1 pyridoxal phosphate per subunit.</text>
</comment>
<comment type="subunit">
    <text evidence="4">Homodimer.</text>
</comment>
<dbReference type="NCBIfam" id="NF003468">
    <property type="entry name" value="PRK05093.1"/>
    <property type="match status" value="1"/>
</dbReference>
<dbReference type="CDD" id="cd00610">
    <property type="entry name" value="OAT_like"/>
    <property type="match status" value="1"/>
</dbReference>
<evidence type="ECO:0000256" key="1">
    <source>
        <dbReference type="ARBA" id="ARBA00022576"/>
    </source>
</evidence>
<keyword evidence="4" id="KW-0028">Amino-acid biosynthesis</keyword>
<dbReference type="PROSITE" id="PS00600">
    <property type="entry name" value="AA_TRANSFER_CLASS_3"/>
    <property type="match status" value="1"/>
</dbReference>
<dbReference type="InterPro" id="IPR017652">
    <property type="entry name" value="Ac/SucOrn_transaminase_bac"/>
</dbReference>
<dbReference type="Gene3D" id="3.90.1150.10">
    <property type="entry name" value="Aspartate Aminotransferase, domain 1"/>
    <property type="match status" value="1"/>
</dbReference>
<comment type="miscellaneous">
    <text evidence="4">May also have succinyldiaminopimelate aminotransferase activity, thus carrying out the corresponding step in lysine biosynthesis.</text>
</comment>
<dbReference type="SUPFAM" id="SSF53383">
    <property type="entry name" value="PLP-dependent transferases"/>
    <property type="match status" value="1"/>
</dbReference>
<evidence type="ECO:0000256" key="4">
    <source>
        <dbReference type="HAMAP-Rule" id="MF_01107"/>
    </source>
</evidence>
<evidence type="ECO:0000313" key="6">
    <source>
        <dbReference type="Proteomes" id="UP001227964"/>
    </source>
</evidence>
<dbReference type="NCBIfam" id="NF009047">
    <property type="entry name" value="PRK12381.1"/>
    <property type="match status" value="1"/>
</dbReference>
<organism evidence="5 6">
    <name type="scientific">Marinobacter azerbaijanicus</name>
    <dbReference type="NCBI Taxonomy" id="3050455"/>
    <lineage>
        <taxon>Bacteria</taxon>
        <taxon>Pseudomonadati</taxon>
        <taxon>Pseudomonadota</taxon>
        <taxon>Gammaproteobacteria</taxon>
        <taxon>Pseudomonadales</taxon>
        <taxon>Marinobacteraceae</taxon>
        <taxon>Marinobacter</taxon>
    </lineage>
</organism>
<comment type="similarity">
    <text evidence="4">Belongs to the class-III pyridoxal-phosphate-dependent aminotransferase family. ArgD subfamily.</text>
</comment>
<evidence type="ECO:0000256" key="3">
    <source>
        <dbReference type="ARBA" id="ARBA00022898"/>
    </source>
</evidence>
<dbReference type="Proteomes" id="UP001227964">
    <property type="component" value="Unassembled WGS sequence"/>
</dbReference>